<feature type="signal peptide" evidence="4">
    <location>
        <begin position="1"/>
        <end position="21"/>
    </location>
</feature>
<dbReference type="InterPro" id="IPR003591">
    <property type="entry name" value="Leu-rich_rpt_typical-subtyp"/>
</dbReference>
<accession>A0A9Q1C410</accession>
<dbReference type="EMBL" id="JAIZAY010000008">
    <property type="protein sequence ID" value="KAJ8038020.1"/>
    <property type="molecule type" value="Genomic_DNA"/>
</dbReference>
<organism evidence="5 6">
    <name type="scientific">Holothuria leucospilota</name>
    <name type="common">Black long sea cucumber</name>
    <name type="synonym">Mertensiothuria leucospilota</name>
    <dbReference type="NCBI Taxonomy" id="206669"/>
    <lineage>
        <taxon>Eukaryota</taxon>
        <taxon>Metazoa</taxon>
        <taxon>Echinodermata</taxon>
        <taxon>Eleutherozoa</taxon>
        <taxon>Echinozoa</taxon>
        <taxon>Holothuroidea</taxon>
        <taxon>Aspidochirotacea</taxon>
        <taxon>Aspidochirotida</taxon>
        <taxon>Holothuriidae</taxon>
        <taxon>Holothuria</taxon>
    </lineage>
</organism>
<sequence>MESCKHTQYFLVVILLQLSSTFQISVSSATKEKGNCTYNDWGKEVSCRQTGLVSIPTLSGPVKILDISDNKITQLTNQTFVMLPFLEHLDLSNNRLGEINDGTFGKYSRGTRRSLIKFLDLSENELSKIENNAFKMLSSLSELYLNDNLLTDMTKNVLGHLRSLEILWLSKNKLTHLPHDTFQGKGDLLSLFLDRNKFAILPDSIFRGCWSLEVINLSGNQLQHAPASLKDLPSLRYLYLSNNRLIDISPVTFHLWALETLTIEKNFLQCSCNLEQVQQWMFRKGVLHTNSDNICYQSDNTSVNLSTLSTFCQERSKIDDSDFRTFGGKVEYTIIVREDLIYYNSVLLTCLTLMSVIWFLSYLFSRKVTRHFRRRLKNGKVELM</sequence>
<evidence type="ECO:0000256" key="1">
    <source>
        <dbReference type="ARBA" id="ARBA00022614"/>
    </source>
</evidence>
<evidence type="ECO:0000313" key="5">
    <source>
        <dbReference type="EMBL" id="KAJ8038020.1"/>
    </source>
</evidence>
<keyword evidence="3" id="KW-1133">Transmembrane helix</keyword>
<evidence type="ECO:0000256" key="4">
    <source>
        <dbReference type="SAM" id="SignalP"/>
    </source>
</evidence>
<feature type="chain" id="PRO_5040402903" evidence="4">
    <location>
        <begin position="22"/>
        <end position="384"/>
    </location>
</feature>
<proteinExistence type="predicted"/>
<keyword evidence="5" id="KW-0675">Receptor</keyword>
<dbReference type="PRINTS" id="PR00019">
    <property type="entry name" value="LEURICHRPT"/>
</dbReference>
<reference evidence="5" key="1">
    <citation type="submission" date="2021-10" db="EMBL/GenBank/DDBJ databases">
        <title>Tropical sea cucumber genome reveals ecological adaptation and Cuvierian tubules defense mechanism.</title>
        <authorList>
            <person name="Chen T."/>
        </authorList>
    </citation>
    <scope>NUCLEOTIDE SEQUENCE</scope>
    <source>
        <strain evidence="5">Nanhai2018</strain>
        <tissue evidence="5">Muscle</tissue>
    </source>
</reference>
<dbReference type="Proteomes" id="UP001152320">
    <property type="component" value="Chromosome 8"/>
</dbReference>
<dbReference type="InterPro" id="IPR001611">
    <property type="entry name" value="Leu-rich_rpt"/>
</dbReference>
<dbReference type="InterPro" id="IPR032675">
    <property type="entry name" value="LRR_dom_sf"/>
</dbReference>
<keyword evidence="4" id="KW-0732">Signal</keyword>
<gene>
    <name evidence="5" type="ORF">HOLleu_18982</name>
</gene>
<keyword evidence="2" id="KW-0677">Repeat</keyword>
<dbReference type="Pfam" id="PF13855">
    <property type="entry name" value="LRR_8"/>
    <property type="match status" value="3"/>
</dbReference>
<dbReference type="SMART" id="SM00369">
    <property type="entry name" value="LRR_TYP"/>
    <property type="match status" value="7"/>
</dbReference>
<name>A0A9Q1C410_HOLLE</name>
<comment type="caution">
    <text evidence="5">The sequence shown here is derived from an EMBL/GenBank/DDBJ whole genome shotgun (WGS) entry which is preliminary data.</text>
</comment>
<dbReference type="Gene3D" id="3.80.10.10">
    <property type="entry name" value="Ribonuclease Inhibitor"/>
    <property type="match status" value="2"/>
</dbReference>
<dbReference type="PANTHER" id="PTHR45617">
    <property type="entry name" value="LEUCINE RICH REPEAT FAMILY PROTEIN"/>
    <property type="match status" value="1"/>
</dbReference>
<keyword evidence="1" id="KW-0433">Leucine-rich repeat</keyword>
<keyword evidence="3" id="KW-0472">Membrane</keyword>
<evidence type="ECO:0000256" key="3">
    <source>
        <dbReference type="SAM" id="Phobius"/>
    </source>
</evidence>
<evidence type="ECO:0000256" key="2">
    <source>
        <dbReference type="ARBA" id="ARBA00022737"/>
    </source>
</evidence>
<protein>
    <submittedName>
        <fullName evidence="5">Leucine-rich repeat-containing G-protein coupled receptor 4</fullName>
    </submittedName>
</protein>
<evidence type="ECO:0000313" key="6">
    <source>
        <dbReference type="Proteomes" id="UP001152320"/>
    </source>
</evidence>
<keyword evidence="6" id="KW-1185">Reference proteome</keyword>
<dbReference type="AlphaFoldDB" id="A0A9Q1C410"/>
<dbReference type="PANTHER" id="PTHR45617:SF181">
    <property type="entry name" value="LP04042P"/>
    <property type="match status" value="1"/>
</dbReference>
<feature type="transmembrane region" description="Helical" evidence="3">
    <location>
        <begin position="341"/>
        <end position="365"/>
    </location>
</feature>
<dbReference type="PROSITE" id="PS51450">
    <property type="entry name" value="LRR"/>
    <property type="match status" value="3"/>
</dbReference>
<dbReference type="SUPFAM" id="SSF52058">
    <property type="entry name" value="L domain-like"/>
    <property type="match status" value="1"/>
</dbReference>
<keyword evidence="3" id="KW-0812">Transmembrane</keyword>
<dbReference type="OrthoDB" id="546383at2759"/>